<dbReference type="OrthoDB" id="2065010at2"/>
<comment type="caution">
    <text evidence="1">The sequence shown here is derived from an EMBL/GenBank/DDBJ whole genome shotgun (WGS) entry which is preliminary data.</text>
</comment>
<dbReference type="STRING" id="1161919.EPIR_2892"/>
<dbReference type="EMBL" id="CAHS01000017">
    <property type="protein sequence ID" value="CCG88255.1"/>
    <property type="molecule type" value="Genomic_DNA"/>
</dbReference>
<dbReference type="RefSeq" id="WP_023656025.1">
    <property type="nucleotide sequence ID" value="NZ_CAHS01000017.1"/>
</dbReference>
<dbReference type="InterPro" id="IPR032349">
    <property type="entry name" value="DUF4865"/>
</dbReference>
<gene>
    <name evidence="1" type="ORF">EPIR_2892</name>
</gene>
<reference evidence="1 2" key="1">
    <citation type="journal article" date="2013" name="Syst. Appl. Microbiol.">
        <title>Phylogenetic position and virulence apparatus of the pear flower necrosis pathogen Erwinia piriflorinigrans CFBP 5888T as assessed by comparative genomics.</title>
        <authorList>
            <person name="Smits T.H."/>
            <person name="Rezzonico F."/>
            <person name="Lopez M.M."/>
            <person name="Blom J."/>
            <person name="Goesmann A."/>
            <person name="Frey J.E."/>
            <person name="Duffy B."/>
        </authorList>
    </citation>
    <scope>NUCLEOTIDE SEQUENCE [LARGE SCALE GENOMIC DNA]</scope>
    <source>
        <strain evidence="2">CFBP5888</strain>
    </source>
</reference>
<accession>V5ZAH5</accession>
<evidence type="ECO:0000313" key="1">
    <source>
        <dbReference type="EMBL" id="CCG88255.1"/>
    </source>
</evidence>
<dbReference type="AlphaFoldDB" id="V5ZAH5"/>
<proteinExistence type="predicted"/>
<protein>
    <recommendedName>
        <fullName evidence="3">DUF4865 domain-containing protein</fullName>
    </recommendedName>
</protein>
<organism evidence="1 2">
    <name type="scientific">Erwinia piriflorinigrans CFBP 5888</name>
    <dbReference type="NCBI Taxonomy" id="1161919"/>
    <lineage>
        <taxon>Bacteria</taxon>
        <taxon>Pseudomonadati</taxon>
        <taxon>Pseudomonadota</taxon>
        <taxon>Gammaproteobacteria</taxon>
        <taxon>Enterobacterales</taxon>
        <taxon>Erwiniaceae</taxon>
        <taxon>Erwinia</taxon>
    </lineage>
</organism>
<dbReference type="Proteomes" id="UP000018217">
    <property type="component" value="Unassembled WGS sequence"/>
</dbReference>
<evidence type="ECO:0008006" key="3">
    <source>
        <dbReference type="Google" id="ProtNLM"/>
    </source>
</evidence>
<evidence type="ECO:0000313" key="2">
    <source>
        <dbReference type="Proteomes" id="UP000018217"/>
    </source>
</evidence>
<keyword evidence="2" id="KW-1185">Reference proteome</keyword>
<sequence>MIAMQYRFRLPVDYDMSIITTRILENGHQLDSFPGLLLKAWCYARSSDLLCTDEPLYAPFYLWQDSSSMADFLTGSGFRRLVQDFGRPQIDSWLVLDYRPAAELSQSAFARRIITPVLPREDLAQCRCSSDIIGENTTQIVALDMQHWRRLNFQLSPLAFTDRADTERYRVGHLSLPHHITP</sequence>
<name>V5ZAH5_9GAMM</name>
<dbReference type="Pfam" id="PF16157">
    <property type="entry name" value="DUF4865"/>
    <property type="match status" value="1"/>
</dbReference>